<dbReference type="RefSeq" id="XP_001009996.1">
    <property type="nucleotide sequence ID" value="XM_001009996.1"/>
</dbReference>
<organism evidence="2 3">
    <name type="scientific">Tetrahymena thermophila (strain SB210)</name>
    <dbReference type="NCBI Taxonomy" id="312017"/>
    <lineage>
        <taxon>Eukaryota</taxon>
        <taxon>Sar</taxon>
        <taxon>Alveolata</taxon>
        <taxon>Ciliophora</taxon>
        <taxon>Intramacronucleata</taxon>
        <taxon>Oligohymenophorea</taxon>
        <taxon>Hymenostomatida</taxon>
        <taxon>Tetrahymenina</taxon>
        <taxon>Tetrahymenidae</taxon>
        <taxon>Tetrahymena</taxon>
    </lineage>
</organism>
<protein>
    <submittedName>
        <fullName evidence="2">Uncharacterized protein</fullName>
    </submittedName>
</protein>
<dbReference type="GeneID" id="7844406"/>
<dbReference type="EMBL" id="GG662812">
    <property type="protein sequence ID" value="EAR89751.1"/>
    <property type="molecule type" value="Genomic_DNA"/>
</dbReference>
<feature type="coiled-coil region" evidence="1">
    <location>
        <begin position="214"/>
        <end position="248"/>
    </location>
</feature>
<reference evidence="3" key="1">
    <citation type="journal article" date="2006" name="PLoS Biol.">
        <title>Macronuclear genome sequence of the ciliate Tetrahymena thermophila, a model eukaryote.</title>
        <authorList>
            <person name="Eisen J.A."/>
            <person name="Coyne R.S."/>
            <person name="Wu M."/>
            <person name="Wu D."/>
            <person name="Thiagarajan M."/>
            <person name="Wortman J.R."/>
            <person name="Badger J.H."/>
            <person name="Ren Q."/>
            <person name="Amedeo P."/>
            <person name="Jones K.M."/>
            <person name="Tallon L.J."/>
            <person name="Delcher A.L."/>
            <person name="Salzberg S.L."/>
            <person name="Silva J.C."/>
            <person name="Haas B.J."/>
            <person name="Majoros W.H."/>
            <person name="Farzad M."/>
            <person name="Carlton J.M."/>
            <person name="Smith R.K. Jr."/>
            <person name="Garg J."/>
            <person name="Pearlman R.E."/>
            <person name="Karrer K.M."/>
            <person name="Sun L."/>
            <person name="Manning G."/>
            <person name="Elde N.C."/>
            <person name="Turkewitz A.P."/>
            <person name="Asai D.J."/>
            <person name="Wilkes D.E."/>
            <person name="Wang Y."/>
            <person name="Cai H."/>
            <person name="Collins K."/>
            <person name="Stewart B.A."/>
            <person name="Lee S.R."/>
            <person name="Wilamowska K."/>
            <person name="Weinberg Z."/>
            <person name="Ruzzo W.L."/>
            <person name="Wloga D."/>
            <person name="Gaertig J."/>
            <person name="Frankel J."/>
            <person name="Tsao C.-C."/>
            <person name="Gorovsky M.A."/>
            <person name="Keeling P.J."/>
            <person name="Waller R.F."/>
            <person name="Patron N.J."/>
            <person name="Cherry J.M."/>
            <person name="Stover N.A."/>
            <person name="Krieger C.J."/>
            <person name="del Toro C."/>
            <person name="Ryder H.F."/>
            <person name="Williamson S.C."/>
            <person name="Barbeau R.A."/>
            <person name="Hamilton E.P."/>
            <person name="Orias E."/>
        </authorList>
    </citation>
    <scope>NUCLEOTIDE SEQUENCE [LARGE SCALE GENOMIC DNA]</scope>
    <source>
        <strain evidence="3">SB210</strain>
    </source>
</reference>
<gene>
    <name evidence="2" type="ORF">TTHERM_01387100</name>
</gene>
<dbReference type="HOGENOM" id="CLU_611804_0_0_1"/>
<dbReference type="KEGG" id="tet:TTHERM_01387100"/>
<accession>Q22WU1</accession>
<keyword evidence="1" id="KW-0175">Coiled coil</keyword>
<dbReference type="AlphaFoldDB" id="Q22WU1"/>
<evidence type="ECO:0000313" key="2">
    <source>
        <dbReference type="EMBL" id="EAR89751.1"/>
    </source>
</evidence>
<dbReference type="Proteomes" id="UP000009168">
    <property type="component" value="Unassembled WGS sequence"/>
</dbReference>
<proteinExistence type="predicted"/>
<evidence type="ECO:0000256" key="1">
    <source>
        <dbReference type="SAM" id="Coils"/>
    </source>
</evidence>
<evidence type="ECO:0000313" key="3">
    <source>
        <dbReference type="Proteomes" id="UP000009168"/>
    </source>
</evidence>
<sequence length="448" mass="51373">MSGMCVNHQGYEYLFVNLKEVRGQSRLLCEICVQEQSEMHELNLISIGTLISNSFSQHQKLIQFADQEKILLPHIKFDIVQNGTLEKINSFYDELSSSLLQFVEGKREETLKNYYGLVEAQTKIQTLSKLEEIQNILRNANGQDTQTLLNQVKEYFDSQKSKEDEIKSYLESCVSMSNKLEGFQSIQSKVSEIKEKIAGVLKMEDEISQLSQLSQKEIKKVEILKEQIKSQTQQLQKLINLNSNLKSQKPLENCSKQDIDLYKLDALNKSKSPNYFMLKIAEAIKNSKFFIPLEMKQEPNSLVFSRTQPGKNLIGLIDVPIGDDIFGQSFKVKVLSGFVSIGICARDIHVKRCYRYEFQNYSPSCGYAMLSTPGFTYSSFNASIHNQNQRLNYERGTVLTVTPCDNKVIFTHDNFGFKELPFQPEEDIVYTPCFMLSENSSIQFIVDE</sequence>
<name>Q22WU1_TETTS</name>
<keyword evidence="3" id="KW-1185">Reference proteome</keyword>
<dbReference type="InParanoid" id="Q22WU1"/>